<evidence type="ECO:0000313" key="2">
    <source>
        <dbReference type="Proteomes" id="UP000094336"/>
    </source>
</evidence>
<gene>
    <name evidence="1" type="ORF">BABINDRAFT_107981</name>
</gene>
<dbReference type="EMBL" id="KV454427">
    <property type="protein sequence ID" value="ODQ81488.1"/>
    <property type="molecule type" value="Genomic_DNA"/>
</dbReference>
<sequence length="67" mass="7953">MVWGLPISLARPSHLPRAFHTIKRKQRPTRQTPFELPRSSSLHAHPKVEGWCFWDKRRVSDIFLCVF</sequence>
<dbReference type="GeneID" id="30144648"/>
<proteinExistence type="predicted"/>
<protein>
    <submittedName>
        <fullName evidence="1">Uncharacterized protein</fullName>
    </submittedName>
</protein>
<dbReference type="Proteomes" id="UP000094336">
    <property type="component" value="Unassembled WGS sequence"/>
</dbReference>
<dbReference type="RefSeq" id="XP_018986816.1">
    <property type="nucleotide sequence ID" value="XM_019126794.1"/>
</dbReference>
<accession>A0A1E3QUZ6</accession>
<name>A0A1E3QUZ6_9ASCO</name>
<dbReference type="AlphaFoldDB" id="A0A1E3QUZ6"/>
<evidence type="ECO:0000313" key="1">
    <source>
        <dbReference type="EMBL" id="ODQ81488.1"/>
    </source>
</evidence>
<organism evidence="1 2">
    <name type="scientific">Babjeviella inositovora NRRL Y-12698</name>
    <dbReference type="NCBI Taxonomy" id="984486"/>
    <lineage>
        <taxon>Eukaryota</taxon>
        <taxon>Fungi</taxon>
        <taxon>Dikarya</taxon>
        <taxon>Ascomycota</taxon>
        <taxon>Saccharomycotina</taxon>
        <taxon>Pichiomycetes</taxon>
        <taxon>Serinales incertae sedis</taxon>
        <taxon>Babjeviella</taxon>
    </lineage>
</organism>
<keyword evidence="2" id="KW-1185">Reference proteome</keyword>
<reference evidence="2" key="1">
    <citation type="submission" date="2016-05" db="EMBL/GenBank/DDBJ databases">
        <title>Comparative genomics of biotechnologically important yeasts.</title>
        <authorList>
            <consortium name="DOE Joint Genome Institute"/>
            <person name="Riley R."/>
            <person name="Haridas S."/>
            <person name="Wolfe K.H."/>
            <person name="Lopes M.R."/>
            <person name="Hittinger C.T."/>
            <person name="Goker M."/>
            <person name="Salamov A."/>
            <person name="Wisecaver J."/>
            <person name="Long T.M."/>
            <person name="Aerts A.L."/>
            <person name="Barry K."/>
            <person name="Choi C."/>
            <person name="Clum A."/>
            <person name="Coughlan A.Y."/>
            <person name="Deshpande S."/>
            <person name="Douglass A.P."/>
            <person name="Hanson S.J."/>
            <person name="Klenk H.-P."/>
            <person name="Labutti K."/>
            <person name="Lapidus A."/>
            <person name="Lindquist E."/>
            <person name="Lipzen A."/>
            <person name="Meier-Kolthoff J.P."/>
            <person name="Ohm R.A."/>
            <person name="Otillar R.P."/>
            <person name="Pangilinan J."/>
            <person name="Peng Y."/>
            <person name="Rokas A."/>
            <person name="Rosa C.A."/>
            <person name="Scheuner C."/>
            <person name="Sibirny A.A."/>
            <person name="Slot J.C."/>
            <person name="Stielow J.B."/>
            <person name="Sun H."/>
            <person name="Kurtzman C.P."/>
            <person name="Blackwell M."/>
            <person name="Grigoriev I.V."/>
            <person name="Jeffries T.W."/>
        </authorList>
    </citation>
    <scope>NUCLEOTIDE SEQUENCE [LARGE SCALE GENOMIC DNA]</scope>
    <source>
        <strain evidence="2">NRRL Y-12698</strain>
    </source>
</reference>